<keyword evidence="9" id="KW-1185">Reference proteome</keyword>
<feature type="transmembrane region" description="Helical" evidence="7">
    <location>
        <begin position="340"/>
        <end position="359"/>
    </location>
</feature>
<reference evidence="9" key="1">
    <citation type="journal article" date="2020" name="Nat. Commun.">
        <title>Genome assembly of wild tea tree DASZ reveals pedigree and selection history of tea varieties.</title>
        <authorList>
            <person name="Zhang W."/>
            <person name="Zhang Y."/>
            <person name="Qiu H."/>
            <person name="Guo Y."/>
            <person name="Wan H."/>
            <person name="Zhang X."/>
            <person name="Scossa F."/>
            <person name="Alseekh S."/>
            <person name="Zhang Q."/>
            <person name="Wang P."/>
            <person name="Xu L."/>
            <person name="Schmidt M.H."/>
            <person name="Jia X."/>
            <person name="Li D."/>
            <person name="Zhu A."/>
            <person name="Guo F."/>
            <person name="Chen W."/>
            <person name="Ni D."/>
            <person name="Usadel B."/>
            <person name="Fernie A.R."/>
            <person name="Wen W."/>
        </authorList>
    </citation>
    <scope>NUCLEOTIDE SEQUENCE [LARGE SCALE GENOMIC DNA]</scope>
    <source>
        <strain evidence="9">cv. G240</strain>
    </source>
</reference>
<evidence type="ECO:0008006" key="10">
    <source>
        <dbReference type="Google" id="ProtNLM"/>
    </source>
</evidence>
<keyword evidence="6 7" id="KW-0472">Membrane</keyword>
<dbReference type="EMBL" id="JACBKZ010000003">
    <property type="protein sequence ID" value="KAF5956197.1"/>
    <property type="molecule type" value="Genomic_DNA"/>
</dbReference>
<dbReference type="PANTHER" id="PTHR10332">
    <property type="entry name" value="EQUILIBRATIVE NUCLEOSIDE TRANSPORTER"/>
    <property type="match status" value="1"/>
</dbReference>
<keyword evidence="4 7" id="KW-0812">Transmembrane</keyword>
<feature type="transmembrane region" description="Helical" evidence="7">
    <location>
        <begin position="311"/>
        <end position="328"/>
    </location>
</feature>
<evidence type="ECO:0000256" key="1">
    <source>
        <dbReference type="ARBA" id="ARBA00004141"/>
    </source>
</evidence>
<feature type="transmembrane region" description="Helical" evidence="7">
    <location>
        <begin position="280"/>
        <end position="299"/>
    </location>
</feature>
<feature type="transmembrane region" description="Helical" evidence="7">
    <location>
        <begin position="127"/>
        <end position="145"/>
    </location>
</feature>
<protein>
    <recommendedName>
        <fullName evidence="10">Equilibrative nucleotide transporter 3</fullName>
    </recommendedName>
</protein>
<evidence type="ECO:0000256" key="3">
    <source>
        <dbReference type="ARBA" id="ARBA00022448"/>
    </source>
</evidence>
<feature type="transmembrane region" description="Helical" evidence="7">
    <location>
        <begin position="71"/>
        <end position="89"/>
    </location>
</feature>
<evidence type="ECO:0000313" key="8">
    <source>
        <dbReference type="EMBL" id="KAF5956197.1"/>
    </source>
</evidence>
<dbReference type="PIRSF" id="PIRSF016379">
    <property type="entry name" value="ENT"/>
    <property type="match status" value="1"/>
</dbReference>
<feature type="transmembrane region" description="Helical" evidence="7">
    <location>
        <begin position="101"/>
        <end position="121"/>
    </location>
</feature>
<dbReference type="InterPro" id="IPR002259">
    <property type="entry name" value="Eqnu_transpt"/>
</dbReference>
<dbReference type="AlphaFoldDB" id="A0A7J7HUY4"/>
<keyword evidence="5 7" id="KW-1133">Transmembrane helix</keyword>
<dbReference type="GO" id="GO:0005886">
    <property type="term" value="C:plasma membrane"/>
    <property type="evidence" value="ECO:0007669"/>
    <property type="project" value="TreeGrafter"/>
</dbReference>
<feature type="transmembrane region" description="Helical" evidence="7">
    <location>
        <begin position="34"/>
        <end position="51"/>
    </location>
</feature>
<sequence>MTCARRLYRLCLGLKEVMTIAETSGSPTRLQGKYGAMVVCWILGLGSLVSWNSMLTIGDYYYNLFPKYHPSRVLTLVYQPFGTMAILAYNETKIDTRRRNLTGYILFFISTFALLVLDLATSGKGGIGNYIGICIIVAAFGVPDAHVEGGMVGDLSFMCPEFIQSFLAGLAASGALTSALRLITKAAFENLNNGLRKGTMLFLAISTFFEFLCIYLYAFVFPKLPIVKYYRSKAASEGSKTVSADLAAAGIQTEVTQGAEDDDKQQRLSNKQLFTQNIDYALGLCLIYVLTLSIFPGFLYKNTGSHHKYPLVLIAMYNLFDLISRYIPLVECLKIKSRKGFMISILSRFLLIPAFYFTAKYGDQGLMIMLTSFLGLTNGYLTVCVLTEAPKSYKGPEQNALVLKGQGGELPLDLDEEREFIILDDHY</sequence>
<dbReference type="GO" id="GO:0005337">
    <property type="term" value="F:nucleoside transmembrane transporter activity"/>
    <property type="evidence" value="ECO:0007669"/>
    <property type="project" value="InterPro"/>
</dbReference>
<gene>
    <name evidence="8" type="ORF">HYC85_009053</name>
</gene>
<evidence type="ECO:0000256" key="6">
    <source>
        <dbReference type="ARBA" id="ARBA00023136"/>
    </source>
</evidence>
<keyword evidence="3" id="KW-0813">Transport</keyword>
<dbReference type="Pfam" id="PF01733">
    <property type="entry name" value="Nucleoside_tran"/>
    <property type="match status" value="1"/>
</dbReference>
<evidence type="ECO:0000313" key="9">
    <source>
        <dbReference type="Proteomes" id="UP000593564"/>
    </source>
</evidence>
<name>A0A7J7HUY4_CAMSI</name>
<comment type="similarity">
    <text evidence="2">Belongs to the SLC29A/ENT transporter (TC 2.A.57) family.</text>
</comment>
<comment type="caution">
    <text evidence="8">The sequence shown here is derived from an EMBL/GenBank/DDBJ whole genome shotgun (WGS) entry which is preliminary data.</text>
</comment>
<feature type="transmembrane region" description="Helical" evidence="7">
    <location>
        <begin position="365"/>
        <end position="386"/>
    </location>
</feature>
<evidence type="ECO:0000256" key="7">
    <source>
        <dbReference type="SAM" id="Phobius"/>
    </source>
</evidence>
<accession>A0A7J7HUY4</accession>
<proteinExistence type="inferred from homology"/>
<dbReference type="Proteomes" id="UP000593564">
    <property type="component" value="Unassembled WGS sequence"/>
</dbReference>
<feature type="transmembrane region" description="Helical" evidence="7">
    <location>
        <begin position="200"/>
        <end position="221"/>
    </location>
</feature>
<dbReference type="PANTHER" id="PTHR10332:SF30">
    <property type="entry name" value="EQUILIBRATIVE NUCLEOTIDE TRANSPORTER 2"/>
    <property type="match status" value="1"/>
</dbReference>
<evidence type="ECO:0000256" key="5">
    <source>
        <dbReference type="ARBA" id="ARBA00022989"/>
    </source>
</evidence>
<comment type="subcellular location">
    <subcellularLocation>
        <location evidence="1">Membrane</location>
        <topology evidence="1">Multi-pass membrane protein</topology>
    </subcellularLocation>
</comment>
<evidence type="ECO:0000256" key="2">
    <source>
        <dbReference type="ARBA" id="ARBA00007965"/>
    </source>
</evidence>
<reference evidence="8 9" key="2">
    <citation type="submission" date="2020-07" db="EMBL/GenBank/DDBJ databases">
        <title>Genome assembly of wild tea tree DASZ reveals pedigree and selection history of tea varieties.</title>
        <authorList>
            <person name="Zhang W."/>
        </authorList>
    </citation>
    <scope>NUCLEOTIDE SEQUENCE [LARGE SCALE GENOMIC DNA]</scope>
    <source>
        <strain evidence="9">cv. G240</strain>
        <tissue evidence="8">Leaf</tissue>
    </source>
</reference>
<organism evidence="8 9">
    <name type="scientific">Camellia sinensis</name>
    <name type="common">Tea plant</name>
    <name type="synonym">Thea sinensis</name>
    <dbReference type="NCBI Taxonomy" id="4442"/>
    <lineage>
        <taxon>Eukaryota</taxon>
        <taxon>Viridiplantae</taxon>
        <taxon>Streptophyta</taxon>
        <taxon>Embryophyta</taxon>
        <taxon>Tracheophyta</taxon>
        <taxon>Spermatophyta</taxon>
        <taxon>Magnoliopsida</taxon>
        <taxon>eudicotyledons</taxon>
        <taxon>Gunneridae</taxon>
        <taxon>Pentapetalae</taxon>
        <taxon>asterids</taxon>
        <taxon>Ericales</taxon>
        <taxon>Theaceae</taxon>
        <taxon>Camellia</taxon>
    </lineage>
</organism>
<evidence type="ECO:0000256" key="4">
    <source>
        <dbReference type="ARBA" id="ARBA00022692"/>
    </source>
</evidence>
<feature type="transmembrane region" description="Helical" evidence="7">
    <location>
        <begin position="166"/>
        <end position="188"/>
    </location>
</feature>